<dbReference type="Gene3D" id="3.40.50.1820">
    <property type="entry name" value="alpha/beta hydrolase"/>
    <property type="match status" value="1"/>
</dbReference>
<dbReference type="Proteomes" id="UP000242258">
    <property type="component" value="Unassembled WGS sequence"/>
</dbReference>
<dbReference type="RefSeq" id="WP_070048538.1">
    <property type="nucleotide sequence ID" value="NZ_CBCSDO010000003.1"/>
</dbReference>
<dbReference type="InterPro" id="IPR022742">
    <property type="entry name" value="Hydrolase_4"/>
</dbReference>
<dbReference type="SUPFAM" id="SSF53474">
    <property type="entry name" value="alpha/beta-Hydrolases"/>
    <property type="match status" value="1"/>
</dbReference>
<sequence length="340" mass="38743">MKQQTSFPALPAIKPLSLAEQLSQQWLQQVQPFWQNMQSGELISQDGTRLFYQYHHTENAICAVVISAGRMEMALKYAELSYELVQAGYSVFILDHRGQGLSQRGLANRFKGDVVNFGLYQQDFSQFMQQIVQPCQHRYHLALGHSMGCAILAGYLQQQPKSPFSAAIFAAPMFGIYTSFIPNSIAQNAVLALQKFNQYLSKTPWYAPGQSDYCEKPFNNNLLTSSQPRYHWLQQRFQQQTDSQLGGVTTRWLQQAIYAMQDIHQQAPSWQTPVLLLQAASDKVVANKAQNNWYQALPSGLYRNKVVIAAARHEIFMENDQIRDQAFAAINQFLQHLPLD</sequence>
<protein>
    <recommendedName>
        <fullName evidence="1">Serine aminopeptidase S33 domain-containing protein</fullName>
    </recommendedName>
</protein>
<dbReference type="InterPro" id="IPR029058">
    <property type="entry name" value="AB_hydrolase_fold"/>
</dbReference>
<dbReference type="Pfam" id="PF12146">
    <property type="entry name" value="Hydrolase_4"/>
    <property type="match status" value="1"/>
</dbReference>
<name>A0A1E7Q453_9GAMM</name>
<reference evidence="3" key="1">
    <citation type="submission" date="2016-09" db="EMBL/GenBank/DDBJ databases">
        <authorList>
            <person name="Wan X."/>
            <person name="Hou S."/>
        </authorList>
    </citation>
    <scope>NUCLEOTIDE SEQUENCE [LARGE SCALE GENOMIC DNA]</scope>
    <source>
        <strain evidence="3">KH87</strain>
    </source>
</reference>
<evidence type="ECO:0000259" key="1">
    <source>
        <dbReference type="Pfam" id="PF12146"/>
    </source>
</evidence>
<feature type="domain" description="Serine aminopeptidase S33" evidence="1">
    <location>
        <begin position="63"/>
        <end position="320"/>
    </location>
</feature>
<dbReference type="AlphaFoldDB" id="A0A1E7Q453"/>
<evidence type="ECO:0000313" key="2">
    <source>
        <dbReference type="EMBL" id="OEY68972.1"/>
    </source>
</evidence>
<organism evidence="2 3">
    <name type="scientific">Rheinheimera salexigens</name>
    <dbReference type="NCBI Taxonomy" id="1628148"/>
    <lineage>
        <taxon>Bacteria</taxon>
        <taxon>Pseudomonadati</taxon>
        <taxon>Pseudomonadota</taxon>
        <taxon>Gammaproteobacteria</taxon>
        <taxon>Chromatiales</taxon>
        <taxon>Chromatiaceae</taxon>
        <taxon>Rheinheimera</taxon>
    </lineage>
</organism>
<dbReference type="EMBL" id="MKEK01000001">
    <property type="protein sequence ID" value="OEY68972.1"/>
    <property type="molecule type" value="Genomic_DNA"/>
</dbReference>
<dbReference type="InterPro" id="IPR051044">
    <property type="entry name" value="MAG_DAG_Lipase"/>
</dbReference>
<comment type="caution">
    <text evidence="2">The sequence shown here is derived from an EMBL/GenBank/DDBJ whole genome shotgun (WGS) entry which is preliminary data.</text>
</comment>
<evidence type="ECO:0000313" key="3">
    <source>
        <dbReference type="Proteomes" id="UP000242258"/>
    </source>
</evidence>
<dbReference type="STRING" id="1628148.BI198_04855"/>
<gene>
    <name evidence="2" type="ORF">BI198_04855</name>
</gene>
<dbReference type="PANTHER" id="PTHR11614">
    <property type="entry name" value="PHOSPHOLIPASE-RELATED"/>
    <property type="match status" value="1"/>
</dbReference>
<accession>A0A1E7Q453</accession>
<keyword evidence="3" id="KW-1185">Reference proteome</keyword>
<proteinExistence type="predicted"/>